<dbReference type="PANTHER" id="PTHR19331:SF465">
    <property type="entry name" value="EGG PEPTIDE SPERACT RECEPTOR"/>
    <property type="match status" value="1"/>
</dbReference>
<dbReference type="InterPro" id="IPR036772">
    <property type="entry name" value="SRCR-like_dom_sf"/>
</dbReference>
<keyword evidence="6" id="KW-0812">Transmembrane</keyword>
<dbReference type="PRINTS" id="PR00109">
    <property type="entry name" value="TYRKINASE"/>
</dbReference>
<dbReference type="FunFam" id="3.10.250.10:FF:000009">
    <property type="entry name" value="WC1"/>
    <property type="match status" value="1"/>
</dbReference>
<proteinExistence type="predicted"/>
<dbReference type="RefSeq" id="XP_031555262.1">
    <property type="nucleotide sequence ID" value="XM_031699402.1"/>
</dbReference>
<dbReference type="Pfam" id="PF07714">
    <property type="entry name" value="PK_Tyr_Ser-Thr"/>
    <property type="match status" value="1"/>
</dbReference>
<evidence type="ECO:0000313" key="14">
    <source>
        <dbReference type="RefSeq" id="XP_031555262.1"/>
    </source>
</evidence>
<dbReference type="PANTHER" id="PTHR19331">
    <property type="entry name" value="SCAVENGER RECEPTOR DOMAIN-CONTAINING"/>
    <property type="match status" value="1"/>
</dbReference>
<sequence length="1088" mass="120064">MAPLNEWSTIVVCLCLWQVASGIPVRLTSKHTYPNNQSNAGSVEVLYNGTWGAICDDYWGIIDARVVCRELGFTDALSAPCCSAFGYNETKPIWLDDVRCQGNETNISQCDSNGWGNHDCGWQSHANVVCRPNNFTKGFKFRLAGGLVPYAGRVEVLYGGVWGDVDNYGWDLNAGHVMCRSLDYPAGALTTVTHSPGIFPGTPSSVKWMDNIRCLGNESSLADCQFDIETRMVSSGFNGGVVCNTGNNTVYQFRLAHNDNTLLSYAGRVEIQVAGVWGSINSIQWNLAAANVTCRQLGYRAGAEMAILGATVVFKLRASGNEWIPNIRCSGFENSLNECNYSIEFGRSYDDAGVVCSTNHSDTKYRLAGGTNFSGRVEINNAGVWGTVHNAGWDIKAAKVLCTSLGFKGVSHVIKFAAGPFGPGFGPLWLRDLKCEGNESSLWKCRHALVVQDSFSHDYDAGVVCETNSKQTALENMKIRLDGSYFGRVEVWYSGVWGTISGDNFTKQDGDVICRQLGFPYSIEALGYGAFGPGTGPVWLSKMSCAGIEKTISSCPIGGLSSVYPTHVNDAAVICKTSKTVDNDFSLRLVGGNTSGRLEVQYKGIWGSIVHVKRDQLSRFGHVVCRQLGFLGVLTTLWNAASIYGSGNGPVWMTHVRCLGNESNIGECYFEKNYHGAYPEVGVLCNQTRLPRITTSSPTSRTTSKGTTAQVQIEHSTDGQSGINWFITVGLPVLFGLLVCLIILVCYVRVYREKRGMYDTNNEFIRMDDVTGYTENSDLSYSFRNLALENGDDRWTVKGLPDERDWWEIPRGCVLLDVDISSNNRTVIYNGRLKNDGGIIRDCMVKTVRDPNYSSYSANLKNELMTVSRLDKHPNILSLIGACTFRGPLQLVFERPQNGNLLRYLQSHQTTVDSNANRCENKRCSLPKAERLRIAMDVGIGMRWLADQKCVHGNLAARNLYLGKNGTVKIASIGTPRDSKVTKDDVCLRWMAPESIKNMNFSTKSDVWSYGTLVWEIETGGSVPYSDIKPFEIVDKLKTGYKLHQPLNCSDDLYALLSNCRHDNPNKRLDFTEICGTLEILINKETAC</sequence>
<dbReference type="Gene3D" id="3.30.200.20">
    <property type="entry name" value="Phosphorylase Kinase, domain 1"/>
    <property type="match status" value="1"/>
</dbReference>
<dbReference type="RefSeq" id="XP_031555261.1">
    <property type="nucleotide sequence ID" value="XM_031699401.1"/>
</dbReference>
<dbReference type="Gene3D" id="3.10.250.10">
    <property type="entry name" value="SRCR-like domain"/>
    <property type="match status" value="6"/>
</dbReference>
<keyword evidence="4" id="KW-0325">Glycoprotein</keyword>
<keyword evidence="3 5" id="KW-1015">Disulfide bond</keyword>
<feature type="disulfide bond" evidence="5">
    <location>
        <begin position="545"/>
        <end position="555"/>
    </location>
</feature>
<dbReference type="InterPro" id="IPR011009">
    <property type="entry name" value="Kinase-like_dom_sf"/>
</dbReference>
<keyword evidence="6" id="KW-1133">Transmembrane helix</keyword>
<dbReference type="KEGG" id="aten:116292143"/>
<dbReference type="OrthoDB" id="4062651at2759"/>
<dbReference type="SUPFAM" id="SSF56487">
    <property type="entry name" value="SRCR-like"/>
    <property type="match status" value="6"/>
</dbReference>
<dbReference type="InterPro" id="IPR000719">
    <property type="entry name" value="Prot_kinase_dom"/>
</dbReference>
<feature type="domain" description="SRCR" evidence="9">
    <location>
        <begin position="25"/>
        <end position="131"/>
    </location>
</feature>
<feature type="domain" description="SRCR" evidence="9">
    <location>
        <begin position="141"/>
        <end position="244"/>
    </location>
</feature>
<evidence type="ECO:0000313" key="12">
    <source>
        <dbReference type="RefSeq" id="XP_031555260.1"/>
    </source>
</evidence>
<dbReference type="Proteomes" id="UP000515163">
    <property type="component" value="Unplaced"/>
</dbReference>
<dbReference type="GO" id="GO:0004672">
    <property type="term" value="F:protein kinase activity"/>
    <property type="evidence" value="ECO:0007669"/>
    <property type="project" value="InterPro"/>
</dbReference>
<feature type="chain" id="PRO_5044653048" evidence="7">
    <location>
        <begin position="23"/>
        <end position="1088"/>
    </location>
</feature>
<dbReference type="Gene3D" id="1.10.510.10">
    <property type="entry name" value="Transferase(Phosphotransferase) domain 1"/>
    <property type="match status" value="1"/>
</dbReference>
<keyword evidence="1 7" id="KW-0732">Signal</keyword>
<evidence type="ECO:0000259" key="8">
    <source>
        <dbReference type="PROSITE" id="PS50011"/>
    </source>
</evidence>
<evidence type="ECO:0000256" key="5">
    <source>
        <dbReference type="PROSITE-ProRule" id="PRU00196"/>
    </source>
</evidence>
<dbReference type="AlphaFoldDB" id="A0A6P8HFR4"/>
<dbReference type="GO" id="GO:0016020">
    <property type="term" value="C:membrane"/>
    <property type="evidence" value="ECO:0007669"/>
    <property type="project" value="InterPro"/>
</dbReference>
<dbReference type="GO" id="GO:0005524">
    <property type="term" value="F:ATP binding"/>
    <property type="evidence" value="ECO:0007669"/>
    <property type="project" value="InterPro"/>
</dbReference>
<dbReference type="RefSeq" id="XP_031555259.1">
    <property type="nucleotide sequence ID" value="XM_031699399.1"/>
</dbReference>
<feature type="transmembrane region" description="Helical" evidence="6">
    <location>
        <begin position="725"/>
        <end position="748"/>
    </location>
</feature>
<protein>
    <submittedName>
        <fullName evidence="11 12">Deleted in malignant brain tumors 1 protein-like</fullName>
    </submittedName>
</protein>
<dbReference type="PRINTS" id="PR00258">
    <property type="entry name" value="SPERACTRCPTR"/>
</dbReference>
<evidence type="ECO:0000259" key="9">
    <source>
        <dbReference type="PROSITE" id="PS50287"/>
    </source>
</evidence>
<dbReference type="Pfam" id="PF00530">
    <property type="entry name" value="SRCR"/>
    <property type="match status" value="6"/>
</dbReference>
<evidence type="ECO:0000256" key="3">
    <source>
        <dbReference type="ARBA" id="ARBA00023157"/>
    </source>
</evidence>
<dbReference type="PROSITE" id="PS50287">
    <property type="entry name" value="SRCR_2"/>
    <property type="match status" value="6"/>
</dbReference>
<keyword evidence="10" id="KW-1185">Reference proteome</keyword>
<feature type="domain" description="SRCR" evidence="9">
    <location>
        <begin position="365"/>
        <end position="466"/>
    </location>
</feature>
<feature type="disulfide bond" evidence="5">
    <location>
        <begin position="514"/>
        <end position="575"/>
    </location>
</feature>
<organism evidence="10 11">
    <name type="scientific">Actinia tenebrosa</name>
    <name type="common">Australian red waratah sea anemone</name>
    <dbReference type="NCBI Taxonomy" id="6105"/>
    <lineage>
        <taxon>Eukaryota</taxon>
        <taxon>Metazoa</taxon>
        <taxon>Cnidaria</taxon>
        <taxon>Anthozoa</taxon>
        <taxon>Hexacorallia</taxon>
        <taxon>Actiniaria</taxon>
        <taxon>Actiniidae</taxon>
        <taxon>Actinia</taxon>
    </lineage>
</organism>
<reference evidence="11 12" key="1">
    <citation type="submission" date="2025-04" db="UniProtKB">
        <authorList>
            <consortium name="RefSeq"/>
        </authorList>
    </citation>
    <scope>IDENTIFICATION</scope>
    <source>
        <tissue evidence="11 12">Tentacle</tissue>
    </source>
</reference>
<feature type="domain" description="SRCR" evidence="9">
    <location>
        <begin position="487"/>
        <end position="576"/>
    </location>
</feature>
<evidence type="ECO:0000256" key="4">
    <source>
        <dbReference type="ARBA" id="ARBA00023180"/>
    </source>
</evidence>
<feature type="disulfide bond" evidence="5">
    <location>
        <begin position="214"/>
        <end position="224"/>
    </location>
</feature>
<gene>
    <name evidence="11 12 13 14" type="primary">LOC116292143</name>
</gene>
<dbReference type="GeneID" id="116292143"/>
<dbReference type="PROSITE" id="PS00420">
    <property type="entry name" value="SRCR_1"/>
    <property type="match status" value="1"/>
</dbReference>
<evidence type="ECO:0000256" key="7">
    <source>
        <dbReference type="SAM" id="SignalP"/>
    </source>
</evidence>
<dbReference type="PROSITE" id="PS50011">
    <property type="entry name" value="PROTEIN_KINASE_DOM"/>
    <property type="match status" value="1"/>
</dbReference>
<feature type="disulfide bond" evidence="5">
    <location>
        <begin position="100"/>
        <end position="110"/>
    </location>
</feature>
<accession>A0A6P8HFR4</accession>
<dbReference type="InterPro" id="IPR001245">
    <property type="entry name" value="Ser-Thr/Tyr_kinase_cat_dom"/>
</dbReference>
<evidence type="ECO:0000256" key="6">
    <source>
        <dbReference type="SAM" id="Phobius"/>
    </source>
</evidence>
<name>A0A6P8HFR4_ACTTE</name>
<feature type="disulfide bond" evidence="5">
    <location>
        <begin position="329"/>
        <end position="339"/>
    </location>
</feature>
<keyword evidence="6" id="KW-0472">Membrane</keyword>
<dbReference type="InterPro" id="IPR001190">
    <property type="entry name" value="SRCR"/>
</dbReference>
<feature type="signal peptide" evidence="7">
    <location>
        <begin position="1"/>
        <end position="22"/>
    </location>
</feature>
<feature type="disulfide bond" evidence="5">
    <location>
        <begin position="658"/>
        <end position="668"/>
    </location>
</feature>
<feature type="domain" description="SRCR" evidence="9">
    <location>
        <begin position="253"/>
        <end position="357"/>
    </location>
</feature>
<comment type="caution">
    <text evidence="5">Lacks conserved residue(s) required for the propagation of feature annotation.</text>
</comment>
<feature type="domain" description="SRCR" evidence="9">
    <location>
        <begin position="587"/>
        <end position="686"/>
    </location>
</feature>
<dbReference type="SMART" id="SM00202">
    <property type="entry name" value="SR"/>
    <property type="match status" value="6"/>
</dbReference>
<dbReference type="FunFam" id="3.10.250.10:FF:000001">
    <property type="entry name" value="Lysyl oxidase 4 isoform X1"/>
    <property type="match status" value="2"/>
</dbReference>
<evidence type="ECO:0000313" key="11">
    <source>
        <dbReference type="RefSeq" id="XP_031555259.1"/>
    </source>
</evidence>
<evidence type="ECO:0000256" key="1">
    <source>
        <dbReference type="ARBA" id="ARBA00022729"/>
    </source>
</evidence>
<keyword evidence="2" id="KW-0677">Repeat</keyword>
<dbReference type="SUPFAM" id="SSF56112">
    <property type="entry name" value="Protein kinase-like (PK-like)"/>
    <property type="match status" value="1"/>
</dbReference>
<feature type="disulfide bond" evidence="5">
    <location>
        <begin position="435"/>
        <end position="445"/>
    </location>
</feature>
<evidence type="ECO:0000313" key="13">
    <source>
        <dbReference type="RefSeq" id="XP_031555261.1"/>
    </source>
</evidence>
<feature type="domain" description="Protein kinase" evidence="8">
    <location>
        <begin position="814"/>
        <end position="1081"/>
    </location>
</feature>
<evidence type="ECO:0000313" key="10">
    <source>
        <dbReference type="Proteomes" id="UP000515163"/>
    </source>
</evidence>
<dbReference type="RefSeq" id="XP_031555260.1">
    <property type="nucleotide sequence ID" value="XM_031699400.1"/>
</dbReference>
<evidence type="ECO:0000256" key="2">
    <source>
        <dbReference type="ARBA" id="ARBA00022737"/>
    </source>
</evidence>